<dbReference type="EMBL" id="CP062806">
    <property type="protein sequence ID" value="QOT82015.1"/>
    <property type="molecule type" value="Genomic_DNA"/>
</dbReference>
<evidence type="ECO:0000313" key="2">
    <source>
        <dbReference type="EMBL" id="QOT82015.1"/>
    </source>
</evidence>
<evidence type="ECO:0000313" key="3">
    <source>
        <dbReference type="Proteomes" id="UP000397656"/>
    </source>
</evidence>
<dbReference type="RefSeq" id="WP_150984879.1">
    <property type="nucleotide sequence ID" value="NZ_CP062806.1"/>
</dbReference>
<protein>
    <submittedName>
        <fullName evidence="2">Stability/partitioning determinant</fullName>
    </submittedName>
</protein>
<organism evidence="2 3">
    <name type="scientific">Cupriavidus basilensis</name>
    <dbReference type="NCBI Taxonomy" id="68895"/>
    <lineage>
        <taxon>Bacteria</taxon>
        <taxon>Pseudomonadati</taxon>
        <taxon>Pseudomonadota</taxon>
        <taxon>Betaproteobacteria</taxon>
        <taxon>Burkholderiales</taxon>
        <taxon>Burkholderiaceae</taxon>
        <taxon>Cupriavidus</taxon>
    </lineage>
</organism>
<proteinExistence type="predicted"/>
<geneLocation type="plasmid" evidence="2 3">
    <name>pRK1-2</name>
</geneLocation>
<feature type="compositionally biased region" description="Basic and acidic residues" evidence="1">
    <location>
        <begin position="14"/>
        <end position="29"/>
    </location>
</feature>
<dbReference type="AlphaFoldDB" id="A0A643FZM5"/>
<sequence length="110" mass="12444">MSRANPLDAALDDFEPRPREDKPRPDRQAIEQVAKENGFVSRDARKLETAATTAPPRRQRRFTTGRNQQINIKATPDTIARFNALAEALNIPSGALLERAVEAMEEKYKR</sequence>
<keyword evidence="2" id="KW-0614">Plasmid</keyword>
<dbReference type="GeneID" id="98406680"/>
<name>A0A643FZM5_9BURK</name>
<reference evidence="2 3" key="1">
    <citation type="submission" date="2020-10" db="EMBL/GenBank/DDBJ databases">
        <title>Complete genome sequence of Cupriavidus basilensis CCUG 49340T.</title>
        <authorList>
            <person name="Salva-Serra F."/>
            <person name="Donoso R.A."/>
            <person name="Cho K.H."/>
            <person name="Yoo J.A."/>
            <person name="Lee K."/>
            <person name="Yoon S.-H."/>
            <person name="Perez-Pantoja D."/>
            <person name="Moore E.R.B."/>
        </authorList>
    </citation>
    <scope>NUCLEOTIDE SEQUENCE [LARGE SCALE GENOMIC DNA]</scope>
    <source>
        <strain evidence="3">CCUG 49340</strain>
        <plasmid evidence="2 3">pRK1-2</plasmid>
    </source>
</reference>
<feature type="region of interest" description="Disordered" evidence="1">
    <location>
        <begin position="1"/>
        <end position="68"/>
    </location>
</feature>
<dbReference type="Proteomes" id="UP000397656">
    <property type="component" value="Plasmid pRK1-2"/>
</dbReference>
<accession>A0A643FZM5</accession>
<gene>
    <name evidence="2" type="ORF">F7R26_037555</name>
</gene>
<evidence type="ECO:0000256" key="1">
    <source>
        <dbReference type="SAM" id="MobiDB-lite"/>
    </source>
</evidence>